<dbReference type="AlphaFoldDB" id="A0AAN6VK74"/>
<evidence type="ECO:0000256" key="1">
    <source>
        <dbReference type="SAM" id="MobiDB-lite"/>
    </source>
</evidence>
<organism evidence="2 3">
    <name type="scientific">Chaetomidium leptoderma</name>
    <dbReference type="NCBI Taxonomy" id="669021"/>
    <lineage>
        <taxon>Eukaryota</taxon>
        <taxon>Fungi</taxon>
        <taxon>Dikarya</taxon>
        <taxon>Ascomycota</taxon>
        <taxon>Pezizomycotina</taxon>
        <taxon>Sordariomycetes</taxon>
        <taxon>Sordariomycetidae</taxon>
        <taxon>Sordariales</taxon>
        <taxon>Chaetomiaceae</taxon>
        <taxon>Chaetomidium</taxon>
    </lineage>
</organism>
<evidence type="ECO:0000313" key="3">
    <source>
        <dbReference type="Proteomes" id="UP001302745"/>
    </source>
</evidence>
<keyword evidence="3" id="KW-1185">Reference proteome</keyword>
<dbReference type="EMBL" id="MU857003">
    <property type="protein sequence ID" value="KAK4151711.1"/>
    <property type="molecule type" value="Genomic_DNA"/>
</dbReference>
<proteinExistence type="predicted"/>
<reference evidence="2" key="1">
    <citation type="journal article" date="2023" name="Mol. Phylogenet. Evol.">
        <title>Genome-scale phylogeny and comparative genomics of the fungal order Sordariales.</title>
        <authorList>
            <person name="Hensen N."/>
            <person name="Bonometti L."/>
            <person name="Westerberg I."/>
            <person name="Brannstrom I.O."/>
            <person name="Guillou S."/>
            <person name="Cros-Aarteil S."/>
            <person name="Calhoun S."/>
            <person name="Haridas S."/>
            <person name="Kuo A."/>
            <person name="Mondo S."/>
            <person name="Pangilinan J."/>
            <person name="Riley R."/>
            <person name="LaButti K."/>
            <person name="Andreopoulos B."/>
            <person name="Lipzen A."/>
            <person name="Chen C."/>
            <person name="Yan M."/>
            <person name="Daum C."/>
            <person name="Ng V."/>
            <person name="Clum A."/>
            <person name="Steindorff A."/>
            <person name="Ohm R.A."/>
            <person name="Martin F."/>
            <person name="Silar P."/>
            <person name="Natvig D.O."/>
            <person name="Lalanne C."/>
            <person name="Gautier V."/>
            <person name="Ament-Velasquez S.L."/>
            <person name="Kruys A."/>
            <person name="Hutchinson M.I."/>
            <person name="Powell A.J."/>
            <person name="Barry K."/>
            <person name="Miller A.N."/>
            <person name="Grigoriev I.V."/>
            <person name="Debuchy R."/>
            <person name="Gladieux P."/>
            <person name="Hiltunen Thoren M."/>
            <person name="Johannesson H."/>
        </authorList>
    </citation>
    <scope>NUCLEOTIDE SEQUENCE</scope>
    <source>
        <strain evidence="2">CBS 538.74</strain>
    </source>
</reference>
<protein>
    <submittedName>
        <fullName evidence="2">Uncharacterized protein</fullName>
    </submittedName>
</protein>
<name>A0AAN6VK74_9PEZI</name>
<feature type="region of interest" description="Disordered" evidence="1">
    <location>
        <begin position="19"/>
        <end position="42"/>
    </location>
</feature>
<reference evidence="2" key="2">
    <citation type="submission" date="2023-05" db="EMBL/GenBank/DDBJ databases">
        <authorList>
            <consortium name="Lawrence Berkeley National Laboratory"/>
            <person name="Steindorff A."/>
            <person name="Hensen N."/>
            <person name="Bonometti L."/>
            <person name="Westerberg I."/>
            <person name="Brannstrom I.O."/>
            <person name="Guillou S."/>
            <person name="Cros-Aarteil S."/>
            <person name="Calhoun S."/>
            <person name="Haridas S."/>
            <person name="Kuo A."/>
            <person name="Mondo S."/>
            <person name="Pangilinan J."/>
            <person name="Riley R."/>
            <person name="Labutti K."/>
            <person name="Andreopoulos B."/>
            <person name="Lipzen A."/>
            <person name="Chen C."/>
            <person name="Yanf M."/>
            <person name="Daum C."/>
            <person name="Ng V."/>
            <person name="Clum A."/>
            <person name="Ohm R."/>
            <person name="Martin F."/>
            <person name="Silar P."/>
            <person name="Natvig D."/>
            <person name="Lalanne C."/>
            <person name="Gautier V."/>
            <person name="Ament-Velasquez S.L."/>
            <person name="Kruys A."/>
            <person name="Hutchinson M.I."/>
            <person name="Powell A.J."/>
            <person name="Barry K."/>
            <person name="Miller A.N."/>
            <person name="Grigoriev I.V."/>
            <person name="Debuchy R."/>
            <person name="Gladieux P."/>
            <person name="Thoren M.H."/>
            <person name="Johannesson H."/>
        </authorList>
    </citation>
    <scope>NUCLEOTIDE SEQUENCE</scope>
    <source>
        <strain evidence="2">CBS 538.74</strain>
    </source>
</reference>
<evidence type="ECO:0000313" key="2">
    <source>
        <dbReference type="EMBL" id="KAK4151711.1"/>
    </source>
</evidence>
<accession>A0AAN6VK74</accession>
<sequence length="70" mass="7624">MAPIADVSDIEFTNELKRTPSAEQAVHRGGETWHTGGTDPNAPEHLTVEFLDSNGDHVTTKHIDRNGQAC</sequence>
<feature type="compositionally biased region" description="Basic and acidic residues" evidence="1">
    <location>
        <begin position="19"/>
        <end position="31"/>
    </location>
</feature>
<dbReference type="Proteomes" id="UP001302745">
    <property type="component" value="Unassembled WGS sequence"/>
</dbReference>
<gene>
    <name evidence="2" type="ORF">C8A00DRAFT_45114</name>
</gene>
<comment type="caution">
    <text evidence="2">The sequence shown here is derived from an EMBL/GenBank/DDBJ whole genome shotgun (WGS) entry which is preliminary data.</text>
</comment>